<dbReference type="EMBL" id="VIWP01000005">
    <property type="protein sequence ID" value="TWF52168.1"/>
    <property type="molecule type" value="Genomic_DNA"/>
</dbReference>
<keyword evidence="5 8" id="KW-0328">Glycosyltransferase</keyword>
<name>A0A561QP65_9HYPH</name>
<organism evidence="11 12">
    <name type="scientific">Neorhizobium alkalisoli</name>
    <dbReference type="NCBI Taxonomy" id="528178"/>
    <lineage>
        <taxon>Bacteria</taxon>
        <taxon>Pseudomonadati</taxon>
        <taxon>Pseudomonadota</taxon>
        <taxon>Alphaproteobacteria</taxon>
        <taxon>Hyphomicrobiales</taxon>
        <taxon>Rhizobiaceae</taxon>
        <taxon>Rhizobium/Agrobacterium group</taxon>
        <taxon>Neorhizobium</taxon>
    </lineage>
</organism>
<feature type="domain" description="Starch synthase catalytic" evidence="10">
    <location>
        <begin position="54"/>
        <end position="287"/>
    </location>
</feature>
<dbReference type="GO" id="GO:0005978">
    <property type="term" value="P:glycogen biosynthetic process"/>
    <property type="evidence" value="ECO:0007669"/>
    <property type="project" value="UniProtKB-UniRule"/>
</dbReference>
<keyword evidence="6 8" id="KW-0808">Transferase</keyword>
<dbReference type="Gene3D" id="3.40.50.2000">
    <property type="entry name" value="Glycogen Phosphorylase B"/>
    <property type="match status" value="2"/>
</dbReference>
<dbReference type="InterPro" id="IPR013534">
    <property type="entry name" value="Starch_synth_cat_dom"/>
</dbReference>
<accession>A0A561QP65</accession>
<evidence type="ECO:0000256" key="1">
    <source>
        <dbReference type="ARBA" id="ARBA00001478"/>
    </source>
</evidence>
<dbReference type="NCBIfam" id="NF001899">
    <property type="entry name" value="PRK00654.1-2"/>
    <property type="match status" value="1"/>
</dbReference>
<dbReference type="Pfam" id="PF08323">
    <property type="entry name" value="Glyco_transf_5"/>
    <property type="match status" value="1"/>
</dbReference>
<evidence type="ECO:0000256" key="2">
    <source>
        <dbReference type="ARBA" id="ARBA00002764"/>
    </source>
</evidence>
<comment type="pathway">
    <text evidence="3 8">Glycan biosynthesis; glycogen biosynthesis.</text>
</comment>
<dbReference type="PANTHER" id="PTHR45825">
    <property type="entry name" value="GRANULE-BOUND STARCH SYNTHASE 1, CHLOROPLASTIC/AMYLOPLASTIC"/>
    <property type="match status" value="1"/>
</dbReference>
<evidence type="ECO:0000256" key="4">
    <source>
        <dbReference type="ARBA" id="ARBA00010281"/>
    </source>
</evidence>
<keyword evidence="12" id="KW-1185">Reference proteome</keyword>
<keyword evidence="7 8" id="KW-0320">Glycogen biosynthesis</keyword>
<evidence type="ECO:0000256" key="7">
    <source>
        <dbReference type="ARBA" id="ARBA00023056"/>
    </source>
</evidence>
<comment type="caution">
    <text evidence="11">The sequence shown here is derived from an EMBL/GenBank/DDBJ whole genome shotgun (WGS) entry which is preliminary data.</text>
</comment>
<evidence type="ECO:0000256" key="8">
    <source>
        <dbReference type="HAMAP-Rule" id="MF_00484"/>
    </source>
</evidence>
<dbReference type="InterPro" id="IPR001296">
    <property type="entry name" value="Glyco_trans_1"/>
</dbReference>
<evidence type="ECO:0000313" key="12">
    <source>
        <dbReference type="Proteomes" id="UP000320653"/>
    </source>
</evidence>
<dbReference type="NCBIfam" id="TIGR02095">
    <property type="entry name" value="glgA"/>
    <property type="match status" value="1"/>
</dbReference>
<evidence type="ECO:0000256" key="6">
    <source>
        <dbReference type="ARBA" id="ARBA00022679"/>
    </source>
</evidence>
<comment type="catalytic activity">
    <reaction evidence="1 8">
        <text>[(1-&gt;4)-alpha-D-glucosyl](n) + ADP-alpha-D-glucose = [(1-&gt;4)-alpha-D-glucosyl](n+1) + ADP + H(+)</text>
        <dbReference type="Rhea" id="RHEA:18189"/>
        <dbReference type="Rhea" id="RHEA-COMP:9584"/>
        <dbReference type="Rhea" id="RHEA-COMP:9587"/>
        <dbReference type="ChEBI" id="CHEBI:15378"/>
        <dbReference type="ChEBI" id="CHEBI:15444"/>
        <dbReference type="ChEBI" id="CHEBI:57498"/>
        <dbReference type="ChEBI" id="CHEBI:456216"/>
        <dbReference type="EC" id="2.4.1.21"/>
    </reaction>
</comment>
<dbReference type="Proteomes" id="UP000320653">
    <property type="component" value="Unassembled WGS sequence"/>
</dbReference>
<dbReference type="CDD" id="cd03791">
    <property type="entry name" value="GT5_Glycogen_synthase_DULL1-like"/>
    <property type="match status" value="1"/>
</dbReference>
<dbReference type="Pfam" id="PF00534">
    <property type="entry name" value="Glycos_transf_1"/>
    <property type="match status" value="1"/>
</dbReference>
<reference evidence="11 12" key="1">
    <citation type="submission" date="2019-06" db="EMBL/GenBank/DDBJ databases">
        <title>Sorghum-associated microbial communities from plants grown in Nebraska, USA.</title>
        <authorList>
            <person name="Schachtman D."/>
        </authorList>
    </citation>
    <scope>NUCLEOTIDE SEQUENCE [LARGE SCALE GENOMIC DNA]</scope>
    <source>
        <strain evidence="11 12">1225</strain>
    </source>
</reference>
<comment type="function">
    <text evidence="2 8">Synthesizes alpha-1,4-glucan chains using ADP-glucose.</text>
</comment>
<dbReference type="UniPathway" id="UPA00164"/>
<dbReference type="HAMAP" id="MF_00484">
    <property type="entry name" value="Glycogen_synth"/>
    <property type="match status" value="1"/>
</dbReference>
<dbReference type="InterPro" id="IPR011835">
    <property type="entry name" value="GS/SS"/>
</dbReference>
<dbReference type="AlphaFoldDB" id="A0A561QP65"/>
<evidence type="ECO:0000256" key="3">
    <source>
        <dbReference type="ARBA" id="ARBA00004964"/>
    </source>
</evidence>
<protein>
    <recommendedName>
        <fullName evidence="8">Glycogen synthase</fullName>
        <ecNumber evidence="8">2.4.1.21</ecNumber>
    </recommendedName>
    <alternativeName>
        <fullName evidence="8">Starch [bacterial glycogen] synthase</fullName>
    </alternativeName>
</protein>
<dbReference type="GO" id="GO:0004373">
    <property type="term" value="F:alpha-1,4-glucan glucosyltransferase (UDP-glucose donor) activity"/>
    <property type="evidence" value="ECO:0007669"/>
    <property type="project" value="InterPro"/>
</dbReference>
<evidence type="ECO:0000259" key="10">
    <source>
        <dbReference type="Pfam" id="PF08323"/>
    </source>
</evidence>
<dbReference type="SUPFAM" id="SSF53756">
    <property type="entry name" value="UDP-Glycosyltransferase/glycogen phosphorylase"/>
    <property type="match status" value="1"/>
</dbReference>
<proteinExistence type="inferred from homology"/>
<dbReference type="GO" id="GO:0005829">
    <property type="term" value="C:cytosol"/>
    <property type="evidence" value="ECO:0007669"/>
    <property type="project" value="TreeGrafter"/>
</dbReference>
<dbReference type="GO" id="GO:0009011">
    <property type="term" value="F:alpha-1,4-glucan glucosyltransferase (ADP-glucose donor) activity"/>
    <property type="evidence" value="ECO:0007669"/>
    <property type="project" value="UniProtKB-UniRule"/>
</dbReference>
<gene>
    <name evidence="8" type="primary">glgA</name>
    <name evidence="11" type="ORF">FHW37_105267</name>
</gene>
<dbReference type="EC" id="2.4.1.21" evidence="8"/>
<evidence type="ECO:0000259" key="9">
    <source>
        <dbReference type="Pfam" id="PF00534"/>
    </source>
</evidence>
<dbReference type="PANTHER" id="PTHR45825:SF11">
    <property type="entry name" value="ALPHA AMYLASE DOMAIN-CONTAINING PROTEIN"/>
    <property type="match status" value="1"/>
</dbReference>
<comment type="similarity">
    <text evidence="4 8">Belongs to the glycosyltransferase 1 family. Bacterial/plant glycogen synthase subfamily.</text>
</comment>
<feature type="binding site" evidence="8">
    <location>
        <position position="67"/>
    </location>
    <ligand>
        <name>ADP-alpha-D-glucose</name>
        <dbReference type="ChEBI" id="CHEBI:57498"/>
    </ligand>
</feature>
<evidence type="ECO:0000313" key="11">
    <source>
        <dbReference type="EMBL" id="TWF52168.1"/>
    </source>
</evidence>
<sequence length="542" mass="58867">MEAGTMNAFISIPDMDPAMDPKGGPRICRKLGSGARVNRAPVVERGNGEAAAMKILSVTSEIFPLVKTGGLADVTGSLPKAMESFGVETTSLIPGYPKVMDMLGNATPLAVFEDLLGVRASLIHARIDGLNLFVLDAPELYNRPGGPYVDGTGRDHHDNWRRFAALSRAGAEIAMGLLPGWTPDIVHTHDWQSAMTSVYMREMGCRTPVVITIHNIAFQGQFSADLLPALGLPPSLYSTSSLEYFGDISFLKGGLQTADAITTVSPTYAREVLTPRFGMGLDGVLNERVSVLKGIVNGIDLDIWDPAIDPHVPRNYDVNALRRKRENRSILLEKFGLDAPGRGPVVSAVSRLTWQKGFDMFASTADEVIHNDGRVIVFGQGDRDIEQALLATAARYPGRMAVHIGYDEPTAHLIHAGSDAIVQPSRFEPCGLTQLYALRYGTVPVVSRTGGLSETIIDANDAAMSARVATGFQFHPVTTDGLRLALRRAIHAFEDPKMWARLQNQGMKAKFSWERSAQQYAVVYADLLRKAGRTVRSTSLAL</sequence>
<evidence type="ECO:0000256" key="5">
    <source>
        <dbReference type="ARBA" id="ARBA00022676"/>
    </source>
</evidence>
<feature type="domain" description="Glycosyl transferase family 1" evidence="9">
    <location>
        <begin position="335"/>
        <end position="498"/>
    </location>
</feature>